<organism evidence="1 2">
    <name type="scientific">Photobacterium arenosum</name>
    <dbReference type="NCBI Taxonomy" id="2774143"/>
    <lineage>
        <taxon>Bacteria</taxon>
        <taxon>Pseudomonadati</taxon>
        <taxon>Pseudomonadota</taxon>
        <taxon>Gammaproteobacteria</taxon>
        <taxon>Vibrionales</taxon>
        <taxon>Vibrionaceae</taxon>
        <taxon>Photobacterium</taxon>
    </lineage>
</organism>
<keyword evidence="2" id="KW-1185">Reference proteome</keyword>
<reference evidence="1 2" key="1">
    <citation type="submission" date="2020-09" db="EMBL/GenBank/DDBJ databases">
        <title>Photobacterium sp. CAU 1568 isolated from sand of Sido Beach.</title>
        <authorList>
            <person name="Kim W."/>
        </authorList>
    </citation>
    <scope>NUCLEOTIDE SEQUENCE [LARGE SCALE GENOMIC DNA]</scope>
    <source>
        <strain evidence="1 2">CAU 1568</strain>
    </source>
</reference>
<evidence type="ECO:0000313" key="2">
    <source>
        <dbReference type="Proteomes" id="UP000649768"/>
    </source>
</evidence>
<accession>A0ABR9BRN8</accession>
<sequence>MALNKDSLKQKIITHLKAKGFVTEGEHAAAGDMAEAIAAAVVEEIIENALVDVSNGSSKGQYKIT</sequence>
<name>A0ABR9BRN8_9GAMM</name>
<dbReference type="Proteomes" id="UP000649768">
    <property type="component" value="Unassembled WGS sequence"/>
</dbReference>
<proteinExistence type="predicted"/>
<dbReference type="EMBL" id="JACYTP010000021">
    <property type="protein sequence ID" value="MBD8515157.1"/>
    <property type="molecule type" value="Genomic_DNA"/>
</dbReference>
<protein>
    <submittedName>
        <fullName evidence="1">Uncharacterized protein</fullName>
    </submittedName>
</protein>
<comment type="caution">
    <text evidence="1">The sequence shown here is derived from an EMBL/GenBank/DDBJ whole genome shotgun (WGS) entry which is preliminary data.</text>
</comment>
<evidence type="ECO:0000313" key="1">
    <source>
        <dbReference type="EMBL" id="MBD8515157.1"/>
    </source>
</evidence>
<gene>
    <name evidence="1" type="ORF">IFO68_20980</name>
</gene>
<dbReference type="RefSeq" id="WP_192017727.1">
    <property type="nucleotide sequence ID" value="NZ_JACYTP010000021.1"/>
</dbReference>